<evidence type="ECO:0000256" key="1">
    <source>
        <dbReference type="ARBA" id="ARBA00004141"/>
    </source>
</evidence>
<evidence type="ECO:0000256" key="3">
    <source>
        <dbReference type="ARBA" id="ARBA00022989"/>
    </source>
</evidence>
<comment type="caution">
    <text evidence="6">The sequence shown here is derived from an EMBL/GenBank/DDBJ whole genome shotgun (WGS) entry which is preliminary data.</text>
</comment>
<evidence type="ECO:0000256" key="5">
    <source>
        <dbReference type="SAM" id="Phobius"/>
    </source>
</evidence>
<dbReference type="AlphaFoldDB" id="A4BRW1"/>
<sequence length="188" mass="20847">MNWLDYLFSGIIAVSAAISLVRGFVREVLSIVVWVAAFWISLHFARQLAFYLNDYVHSPTLRLMIAFVGLFIVVLVLGGVVNYLVGTLVGKTGLSGTDRVFGMVFGGLRGALIVGLLVLMAGLTSIPRERWWQESVLATQFRPWVCSVGVGQWLQGLRLYSPVTASDEPATGTPLREYWREYCSAAER</sequence>
<evidence type="ECO:0000313" key="6">
    <source>
        <dbReference type="EMBL" id="EAR21440.1"/>
    </source>
</evidence>
<evidence type="ECO:0000256" key="4">
    <source>
        <dbReference type="ARBA" id="ARBA00023136"/>
    </source>
</evidence>
<keyword evidence="7" id="KW-1185">Reference proteome</keyword>
<keyword evidence="4 5" id="KW-0472">Membrane</keyword>
<feature type="transmembrane region" description="Helical" evidence="5">
    <location>
        <begin position="7"/>
        <end position="25"/>
    </location>
</feature>
<dbReference type="eggNOG" id="COG1286">
    <property type="taxonomic scope" value="Bacteria"/>
</dbReference>
<dbReference type="Proteomes" id="UP000003374">
    <property type="component" value="Unassembled WGS sequence"/>
</dbReference>
<comment type="subcellular location">
    <subcellularLocation>
        <location evidence="1">Membrane</location>
        <topology evidence="1">Multi-pass membrane protein</topology>
    </subcellularLocation>
</comment>
<accession>A4BRW1</accession>
<reference evidence="6 7" key="1">
    <citation type="submission" date="2006-02" db="EMBL/GenBank/DDBJ databases">
        <authorList>
            <person name="Waterbury J."/>
            <person name="Ferriera S."/>
            <person name="Johnson J."/>
            <person name="Kravitz S."/>
            <person name="Halpern A."/>
            <person name="Remington K."/>
            <person name="Beeson K."/>
            <person name="Tran B."/>
            <person name="Rogers Y.-H."/>
            <person name="Friedman R."/>
            <person name="Venter J.C."/>
        </authorList>
    </citation>
    <scope>NUCLEOTIDE SEQUENCE [LARGE SCALE GENOMIC DNA]</scope>
    <source>
        <strain evidence="6 7">Nb-231</strain>
    </source>
</reference>
<protein>
    <submittedName>
        <fullName evidence="6">Colicin V production protein</fullName>
    </submittedName>
</protein>
<feature type="transmembrane region" description="Helical" evidence="5">
    <location>
        <begin position="31"/>
        <end position="52"/>
    </location>
</feature>
<dbReference type="Pfam" id="PF02674">
    <property type="entry name" value="Colicin_V"/>
    <property type="match status" value="1"/>
</dbReference>
<dbReference type="EMBL" id="AAOF01000008">
    <property type="protein sequence ID" value="EAR21440.1"/>
    <property type="molecule type" value="Genomic_DNA"/>
</dbReference>
<evidence type="ECO:0000256" key="2">
    <source>
        <dbReference type="ARBA" id="ARBA00022692"/>
    </source>
</evidence>
<name>A4BRW1_9GAMM</name>
<dbReference type="RefSeq" id="WP_004998963.1">
    <property type="nucleotide sequence ID" value="NZ_CH672427.1"/>
</dbReference>
<feature type="transmembrane region" description="Helical" evidence="5">
    <location>
        <begin position="100"/>
        <end position="123"/>
    </location>
</feature>
<dbReference type="PANTHER" id="PTHR36926">
    <property type="entry name" value="COLICIN V PRODUCTION PROTEIN"/>
    <property type="match status" value="1"/>
</dbReference>
<evidence type="ECO:0000313" key="7">
    <source>
        <dbReference type="Proteomes" id="UP000003374"/>
    </source>
</evidence>
<feature type="transmembrane region" description="Helical" evidence="5">
    <location>
        <begin position="64"/>
        <end position="85"/>
    </location>
</feature>
<keyword evidence="3 5" id="KW-1133">Transmembrane helix</keyword>
<dbReference type="STRING" id="314278.NB231_00979"/>
<gene>
    <name evidence="6" type="ORF">NB231_00979</name>
</gene>
<dbReference type="GO" id="GO:0009403">
    <property type="term" value="P:toxin biosynthetic process"/>
    <property type="evidence" value="ECO:0007669"/>
    <property type="project" value="InterPro"/>
</dbReference>
<dbReference type="PANTHER" id="PTHR36926:SF1">
    <property type="entry name" value="COLICIN V PRODUCTION PROTEIN"/>
    <property type="match status" value="1"/>
</dbReference>
<dbReference type="GO" id="GO:0016020">
    <property type="term" value="C:membrane"/>
    <property type="evidence" value="ECO:0007669"/>
    <property type="project" value="UniProtKB-SubCell"/>
</dbReference>
<dbReference type="InterPro" id="IPR052719">
    <property type="entry name" value="CvpA-like"/>
</dbReference>
<organism evidence="6 7">
    <name type="scientific">Nitrococcus mobilis Nb-231</name>
    <dbReference type="NCBI Taxonomy" id="314278"/>
    <lineage>
        <taxon>Bacteria</taxon>
        <taxon>Pseudomonadati</taxon>
        <taxon>Pseudomonadota</taxon>
        <taxon>Gammaproteobacteria</taxon>
        <taxon>Chromatiales</taxon>
        <taxon>Ectothiorhodospiraceae</taxon>
        <taxon>Nitrococcus</taxon>
    </lineage>
</organism>
<dbReference type="HOGENOM" id="CLU_092720_2_3_6"/>
<dbReference type="InterPro" id="IPR003825">
    <property type="entry name" value="Colicin-V_CvpA"/>
</dbReference>
<dbReference type="OrthoDB" id="9810601at2"/>
<proteinExistence type="predicted"/>
<keyword evidence="2 5" id="KW-0812">Transmembrane</keyword>